<organism evidence="3 4">
    <name type="scientific">Variovorax beijingensis</name>
    <dbReference type="NCBI Taxonomy" id="2496117"/>
    <lineage>
        <taxon>Bacteria</taxon>
        <taxon>Pseudomonadati</taxon>
        <taxon>Pseudomonadota</taxon>
        <taxon>Betaproteobacteria</taxon>
        <taxon>Burkholderiales</taxon>
        <taxon>Comamonadaceae</taxon>
        <taxon>Variovorax</taxon>
    </lineage>
</organism>
<keyword evidence="1" id="KW-0812">Transmembrane</keyword>
<evidence type="ECO:0000313" key="4">
    <source>
        <dbReference type="Proteomes" id="UP000271590"/>
    </source>
</evidence>
<dbReference type="Pfam" id="PF07811">
    <property type="entry name" value="TadE"/>
    <property type="match status" value="1"/>
</dbReference>
<sequence>MNRTRQTGATAVEFALVLMLFLTFLLGIMDFARMLWTWNAAAEATRWGARAAVVCDRDATVVLSNMQKFLPQLTAANVSIDWYDAEGSVSATCTAADCSGVNVRILNLDYQWISPIGFGTHAPIPMPSFSTYLPREIMGQDPNSNAVCS</sequence>
<name>A0A3P3EY26_9BURK</name>
<evidence type="ECO:0000256" key="1">
    <source>
        <dbReference type="SAM" id="Phobius"/>
    </source>
</evidence>
<dbReference type="RefSeq" id="WP_124957035.1">
    <property type="nucleotide sequence ID" value="NZ_RQXU01000002.1"/>
</dbReference>
<dbReference type="AlphaFoldDB" id="A0A3P3EY26"/>
<evidence type="ECO:0000259" key="2">
    <source>
        <dbReference type="Pfam" id="PF07811"/>
    </source>
</evidence>
<feature type="domain" description="TadE-like" evidence="2">
    <location>
        <begin position="8"/>
        <end position="50"/>
    </location>
</feature>
<feature type="transmembrane region" description="Helical" evidence="1">
    <location>
        <begin position="12"/>
        <end position="36"/>
    </location>
</feature>
<proteinExistence type="predicted"/>
<reference evidence="3 4" key="1">
    <citation type="submission" date="2018-11" db="EMBL/GenBank/DDBJ databases">
        <title>The genome of Variovorax sp T529.</title>
        <authorList>
            <person name="Gao J."/>
        </authorList>
    </citation>
    <scope>NUCLEOTIDE SEQUENCE [LARGE SCALE GENOMIC DNA]</scope>
    <source>
        <strain evidence="3 4">T529</strain>
    </source>
</reference>
<dbReference type="EMBL" id="RQXU01000002">
    <property type="protein sequence ID" value="RRH91310.1"/>
    <property type="molecule type" value="Genomic_DNA"/>
</dbReference>
<accession>A0A3P3EY26</accession>
<gene>
    <name evidence="3" type="ORF">EH244_03565</name>
</gene>
<evidence type="ECO:0000313" key="3">
    <source>
        <dbReference type="EMBL" id="RRH91310.1"/>
    </source>
</evidence>
<protein>
    <submittedName>
        <fullName evidence="3">Pilus assembly protein</fullName>
    </submittedName>
</protein>
<keyword evidence="1" id="KW-1133">Transmembrane helix</keyword>
<keyword evidence="1" id="KW-0472">Membrane</keyword>
<dbReference type="InterPro" id="IPR012495">
    <property type="entry name" value="TadE-like_dom"/>
</dbReference>
<comment type="caution">
    <text evidence="3">The sequence shown here is derived from an EMBL/GenBank/DDBJ whole genome shotgun (WGS) entry which is preliminary data.</text>
</comment>
<dbReference type="Proteomes" id="UP000271590">
    <property type="component" value="Unassembled WGS sequence"/>
</dbReference>